<keyword evidence="3" id="KW-1185">Reference proteome</keyword>
<organism evidence="2 3">
    <name type="scientific">Spirosoma rhododendri</name>
    <dbReference type="NCBI Taxonomy" id="2728024"/>
    <lineage>
        <taxon>Bacteria</taxon>
        <taxon>Pseudomonadati</taxon>
        <taxon>Bacteroidota</taxon>
        <taxon>Cytophagia</taxon>
        <taxon>Cytophagales</taxon>
        <taxon>Cytophagaceae</taxon>
        <taxon>Spirosoma</taxon>
    </lineage>
</organism>
<accession>A0A7L5DNW8</accession>
<gene>
    <name evidence="2" type="ORF">HH216_10980</name>
</gene>
<feature type="transmembrane region" description="Helical" evidence="1">
    <location>
        <begin position="42"/>
        <end position="58"/>
    </location>
</feature>
<evidence type="ECO:0000256" key="1">
    <source>
        <dbReference type="SAM" id="Phobius"/>
    </source>
</evidence>
<dbReference type="AlphaFoldDB" id="A0A7L5DNW8"/>
<evidence type="ECO:0000313" key="3">
    <source>
        <dbReference type="Proteomes" id="UP000501128"/>
    </source>
</evidence>
<dbReference type="Pfam" id="PF14079">
    <property type="entry name" value="DUF4260"/>
    <property type="match status" value="1"/>
</dbReference>
<protein>
    <submittedName>
        <fullName evidence="2">DUF4260 domain-containing protein</fullName>
    </submittedName>
</protein>
<dbReference type="KEGG" id="srho:HH216_10980"/>
<dbReference type="RefSeq" id="WP_169550860.1">
    <property type="nucleotide sequence ID" value="NZ_CP051677.1"/>
</dbReference>
<keyword evidence="1" id="KW-0812">Transmembrane</keyword>
<reference evidence="2 3" key="1">
    <citation type="submission" date="2020-04" db="EMBL/GenBank/DDBJ databases">
        <title>Genome sequencing of novel species.</title>
        <authorList>
            <person name="Heo J."/>
            <person name="Kim S.-J."/>
            <person name="Kim J.-S."/>
            <person name="Hong S.-B."/>
            <person name="Kwon S.-W."/>
        </authorList>
    </citation>
    <scope>NUCLEOTIDE SEQUENCE [LARGE SCALE GENOMIC DNA]</scope>
    <source>
        <strain evidence="2 3">CJU-R4</strain>
    </source>
</reference>
<keyword evidence="1" id="KW-1133">Transmembrane helix</keyword>
<dbReference type="Proteomes" id="UP000501128">
    <property type="component" value="Chromosome"/>
</dbReference>
<feature type="transmembrane region" description="Helical" evidence="1">
    <location>
        <begin position="12"/>
        <end position="30"/>
    </location>
</feature>
<feature type="transmembrane region" description="Helical" evidence="1">
    <location>
        <begin position="65"/>
        <end position="88"/>
    </location>
</feature>
<keyword evidence="1" id="KW-0472">Membrane</keyword>
<dbReference type="InterPro" id="IPR025356">
    <property type="entry name" value="DUF4260"/>
</dbReference>
<name>A0A7L5DNW8_9BACT</name>
<dbReference type="EMBL" id="CP051677">
    <property type="protein sequence ID" value="QJD78893.1"/>
    <property type="molecule type" value="Genomic_DNA"/>
</dbReference>
<proteinExistence type="predicted"/>
<evidence type="ECO:0000313" key="2">
    <source>
        <dbReference type="EMBL" id="QJD78893.1"/>
    </source>
</evidence>
<sequence length="117" mass="12902">MKTLLKLEELALFLGCVYLFSRLAFAWWWFPALLLAPDISMIGYAISPAVGAFTYNVAHHRALGIIVGLCGLAISSQPLMLAGLILVAHTSFDRMLGYGLKYPDDFKHTSLGWIGRS</sequence>